<comment type="caution">
    <text evidence="1">The sequence shown here is derived from an EMBL/GenBank/DDBJ whole genome shotgun (WGS) entry which is preliminary data.</text>
</comment>
<accession>A0A0W8FIK9</accession>
<gene>
    <name evidence="1" type="ORF">ASZ90_009546</name>
</gene>
<evidence type="ECO:0000313" key="1">
    <source>
        <dbReference type="EMBL" id="KUG20715.1"/>
    </source>
</evidence>
<proteinExistence type="predicted"/>
<dbReference type="EMBL" id="LNQE01001150">
    <property type="protein sequence ID" value="KUG20715.1"/>
    <property type="molecule type" value="Genomic_DNA"/>
</dbReference>
<sequence length="151" mass="17528">MTSRMHTPHTTCPSCHEVVYLDELVGGRCPLCGYSLDDDGEVCSEFDETLERSDLGWMIFTYFMFKRFDDLGVNPLNVMQMLSRYEEGCTCDLREIGMLQYELETRMSYWERLIPKRCSKCGRIFFRGGKSVIAGCLGRQDYVKRYICTAC</sequence>
<name>A0A0W8FIK9_9ZZZZ</name>
<dbReference type="AlphaFoldDB" id="A0A0W8FIK9"/>
<organism evidence="1">
    <name type="scientific">hydrocarbon metagenome</name>
    <dbReference type="NCBI Taxonomy" id="938273"/>
    <lineage>
        <taxon>unclassified sequences</taxon>
        <taxon>metagenomes</taxon>
        <taxon>ecological metagenomes</taxon>
    </lineage>
</organism>
<reference evidence="1" key="1">
    <citation type="journal article" date="2015" name="Proc. Natl. Acad. Sci. U.S.A.">
        <title>Networks of energetic and metabolic interactions define dynamics in microbial communities.</title>
        <authorList>
            <person name="Embree M."/>
            <person name="Liu J.K."/>
            <person name="Al-Bassam M.M."/>
            <person name="Zengler K."/>
        </authorList>
    </citation>
    <scope>NUCLEOTIDE SEQUENCE</scope>
</reference>
<protein>
    <submittedName>
        <fullName evidence="1">Uncharacterized protein</fullName>
    </submittedName>
</protein>